<feature type="compositionally biased region" description="Low complexity" evidence="1">
    <location>
        <begin position="152"/>
        <end position="163"/>
    </location>
</feature>
<sequence length="548" mass="58533">MDSTIDLFAEFLRLRYPTLSVEFLEFKANHVANSEAVSVAPAAPVSPILASKAPASIAAVSVPALHSSAAHVASTRSSAASVAPAPSSAPERLSMASVATVNPAPSKTPACGSPAPSSSSDSESNMEVDPSPAPSTDGFTVVQKGKRRAAEARAPAAAKVSRATNASRLRPPTPVAPPARATPSPRPVEQKKIQTPPPVILQEKAAWERVSLALKAKNINFTNARNLANGIQIKVQTPDDHRALSSYLERISFHTYTLQEERELRAVIRGIPKELDAELVKADLLEQGLPVNSVHRMHTGRGREPYNMVLVALQPTPEGKQIFNIRTVCRLSGIAVEAPHKKGTPSQCHNCQLYGHSSRNCHARPRCVKCLGDHATALCTRDQKTATEPPSCVLCQTQGHPANYRGCPRAPKINRRVARQNRLRASHPDTKASAPSVSQAKPAFVPAPVPSGSAWAKPLPYTNTATTPSSAIRPAPAIRPSPANCPPTASDNLALAIDFFQSINFERVNALGDAIRAASTAQHFIAVVQEYADVYASLNTYVLPSLRR</sequence>
<gene>
    <name evidence="3" type="primary">gag</name>
</gene>
<proteinExistence type="predicted"/>
<evidence type="ECO:0000313" key="3">
    <source>
        <dbReference type="EMBL" id="BAA76303.1"/>
    </source>
</evidence>
<feature type="compositionally biased region" description="Low complexity" evidence="1">
    <location>
        <begin position="76"/>
        <end position="89"/>
    </location>
</feature>
<evidence type="ECO:0000259" key="2">
    <source>
        <dbReference type="SMART" id="SM00596"/>
    </source>
</evidence>
<evidence type="ECO:0000256" key="1">
    <source>
        <dbReference type="SAM" id="MobiDB-lite"/>
    </source>
</evidence>
<feature type="domain" description="Pre-C2HC" evidence="2">
    <location>
        <begin position="277"/>
        <end position="346"/>
    </location>
</feature>
<reference evidence="3" key="1">
    <citation type="journal article" date="1998" name="Genes Genet. Syst.">
        <title>A complete full-length non-LTR retrotransposon, BMC1, on the W chromosome of the silkworm, Bombyx mori.</title>
        <authorList>
            <person name="Abe H."/>
            <person name="Ohbayashi F."/>
            <person name="Shimada T."/>
            <person name="Sugasaki T."/>
            <person name="Kawai S."/>
            <person name="Oshiki T."/>
        </authorList>
    </citation>
    <scope>NUCLEOTIDE SEQUENCE</scope>
    <source>
        <strain evidence="3">TW plus P</strain>
        <tissue evidence="3">Silk gland</tissue>
    </source>
</reference>
<organism evidence="3">
    <name type="scientific">Bombyx mori</name>
    <name type="common">Silk moth</name>
    <dbReference type="NCBI Taxonomy" id="7091"/>
    <lineage>
        <taxon>Eukaryota</taxon>
        <taxon>Metazoa</taxon>
        <taxon>Ecdysozoa</taxon>
        <taxon>Arthropoda</taxon>
        <taxon>Hexapoda</taxon>
        <taxon>Insecta</taxon>
        <taxon>Pterygota</taxon>
        <taxon>Neoptera</taxon>
        <taxon>Endopterygota</taxon>
        <taxon>Lepidoptera</taxon>
        <taxon>Glossata</taxon>
        <taxon>Ditrysia</taxon>
        <taxon>Bombycoidea</taxon>
        <taxon>Bombycidae</taxon>
        <taxon>Bombycinae</taxon>
        <taxon>Bombyx</taxon>
    </lineage>
</organism>
<feature type="region of interest" description="Disordered" evidence="1">
    <location>
        <begin position="421"/>
        <end position="442"/>
    </location>
</feature>
<dbReference type="EMBL" id="AB018558">
    <property type="protein sequence ID" value="BAA76303.1"/>
    <property type="molecule type" value="Genomic_DNA"/>
</dbReference>
<dbReference type="InterPro" id="IPR006579">
    <property type="entry name" value="Pre_C2HC_dom"/>
</dbReference>
<accession>Q9XXV9</accession>
<dbReference type="PANTHER" id="PTHR33273">
    <property type="entry name" value="DOMAIN-CONTAINING PROTEIN, PUTATIVE-RELATED"/>
    <property type="match status" value="1"/>
</dbReference>
<dbReference type="PANTHER" id="PTHR33273:SF2">
    <property type="entry name" value="ENDONUCLEASE_EXONUCLEASE_PHOSPHATASE DOMAIN-CONTAINING PROTEIN"/>
    <property type="match status" value="1"/>
</dbReference>
<dbReference type="SMART" id="SM00596">
    <property type="entry name" value="PRE_C2HC"/>
    <property type="match status" value="1"/>
</dbReference>
<name>Q9XXV9_BOMMO</name>
<dbReference type="Pfam" id="PF07530">
    <property type="entry name" value="PRE_C2HC"/>
    <property type="match status" value="1"/>
</dbReference>
<protein>
    <submittedName>
        <fullName evidence="3">Gag-like protein</fullName>
    </submittedName>
</protein>
<feature type="region of interest" description="Disordered" evidence="1">
    <location>
        <begin position="76"/>
        <end position="192"/>
    </location>
</feature>
<feature type="compositionally biased region" description="Low complexity" evidence="1">
    <location>
        <begin position="113"/>
        <end position="123"/>
    </location>
</feature>
<dbReference type="AlphaFoldDB" id="Q9XXV9"/>